<sequence length="50" mass="6082">MREEWKKELMIKYFIATYNLSYYEAEKLIEDNFGGEITLDEEKIKGKILF</sequence>
<accession>A0A8S5UE00</accession>
<proteinExistence type="predicted"/>
<dbReference type="EMBL" id="BK016070">
    <property type="protein sequence ID" value="DAF92704.1"/>
    <property type="molecule type" value="Genomic_DNA"/>
</dbReference>
<reference evidence="1" key="1">
    <citation type="journal article" date="2021" name="Proc. Natl. Acad. Sci. U.S.A.">
        <title>A Catalog of Tens of Thousands of Viruses from Human Metagenomes Reveals Hidden Associations with Chronic Diseases.</title>
        <authorList>
            <person name="Tisza M.J."/>
            <person name="Buck C.B."/>
        </authorList>
    </citation>
    <scope>NUCLEOTIDE SEQUENCE</scope>
    <source>
        <strain evidence="1">Ct1AP5</strain>
    </source>
</reference>
<name>A0A8S5UE00_9CAUD</name>
<protein>
    <submittedName>
        <fullName evidence="1">Uncharacterized protein</fullName>
    </submittedName>
</protein>
<evidence type="ECO:0000313" key="1">
    <source>
        <dbReference type="EMBL" id="DAF92704.1"/>
    </source>
</evidence>
<organism evidence="1">
    <name type="scientific">Myoviridae sp. ct1AP5</name>
    <dbReference type="NCBI Taxonomy" id="2825017"/>
    <lineage>
        <taxon>Viruses</taxon>
        <taxon>Duplodnaviria</taxon>
        <taxon>Heunggongvirae</taxon>
        <taxon>Uroviricota</taxon>
        <taxon>Caudoviricetes</taxon>
    </lineage>
</organism>